<dbReference type="EMBL" id="BAAAZC010000009">
    <property type="protein sequence ID" value="GAA3966607.1"/>
    <property type="molecule type" value="Genomic_DNA"/>
</dbReference>
<comment type="caution">
    <text evidence="1">The sequence shown here is derived from an EMBL/GenBank/DDBJ whole genome shotgun (WGS) entry which is preliminary data.</text>
</comment>
<evidence type="ECO:0000313" key="1">
    <source>
        <dbReference type="EMBL" id="GAA3966607.1"/>
    </source>
</evidence>
<sequence>MGQAKAQTDKPAPMVMGKNDTIKVALTELDGQLVPWVVCAPVKIIDTRIFASDADRDAFRRLRYNVLKVWPYAQFASQRYQKLQRDLALTGDKKKQKELINTCEGEIKALFDKEIKNLTISQGEVLIKLIDRETHTTSYTMVKELKGGFKAFMFQSVASLFGHNLKETYDPDEQRDIEAILTQAGYNSTNY</sequence>
<evidence type="ECO:0008006" key="3">
    <source>
        <dbReference type="Google" id="ProtNLM"/>
    </source>
</evidence>
<reference evidence="2" key="1">
    <citation type="journal article" date="2019" name="Int. J. Syst. Evol. Microbiol.">
        <title>The Global Catalogue of Microorganisms (GCM) 10K type strain sequencing project: providing services to taxonomists for standard genome sequencing and annotation.</title>
        <authorList>
            <consortium name="The Broad Institute Genomics Platform"/>
            <consortium name="The Broad Institute Genome Sequencing Center for Infectious Disease"/>
            <person name="Wu L."/>
            <person name="Ma J."/>
        </authorList>
    </citation>
    <scope>NUCLEOTIDE SEQUENCE [LARGE SCALE GENOMIC DNA]</scope>
    <source>
        <strain evidence="2">JCM 16601</strain>
    </source>
</reference>
<dbReference type="Proteomes" id="UP001500742">
    <property type="component" value="Unassembled WGS sequence"/>
</dbReference>
<protein>
    <recommendedName>
        <fullName evidence="3">DUF4294 domain-containing protein</fullName>
    </recommendedName>
</protein>
<keyword evidence="2" id="KW-1185">Reference proteome</keyword>
<dbReference type="InterPro" id="IPR025636">
    <property type="entry name" value="DUF4294"/>
</dbReference>
<organism evidence="1 2">
    <name type="scientific">Mucilaginibacter dorajii</name>
    <dbReference type="NCBI Taxonomy" id="692994"/>
    <lineage>
        <taxon>Bacteria</taxon>
        <taxon>Pseudomonadati</taxon>
        <taxon>Bacteroidota</taxon>
        <taxon>Sphingobacteriia</taxon>
        <taxon>Sphingobacteriales</taxon>
        <taxon>Sphingobacteriaceae</taxon>
        <taxon>Mucilaginibacter</taxon>
    </lineage>
</organism>
<gene>
    <name evidence="1" type="ORF">GCM10022210_14010</name>
</gene>
<accession>A0ABP7PJ75</accession>
<proteinExistence type="predicted"/>
<evidence type="ECO:0000313" key="2">
    <source>
        <dbReference type="Proteomes" id="UP001500742"/>
    </source>
</evidence>
<dbReference type="Pfam" id="PF14127">
    <property type="entry name" value="DUF4294"/>
    <property type="match status" value="1"/>
</dbReference>
<name>A0ABP7PJ75_9SPHI</name>